<reference evidence="2 3" key="1">
    <citation type="submission" date="2020-08" db="EMBL/GenBank/DDBJ databases">
        <title>Draft genome sequencing of an Anaerocolumna strain isolated from anoxic soil subjected to BSD treatment.</title>
        <authorList>
            <person name="Uek A."/>
            <person name="Tonouchi A."/>
        </authorList>
    </citation>
    <scope>NUCLEOTIDE SEQUENCE [LARGE SCALE GENOMIC DNA]</scope>
    <source>
        <strain evidence="2 3">CTTW</strain>
    </source>
</reference>
<name>A0A7I8DL89_9FIRM</name>
<evidence type="ECO:0008006" key="4">
    <source>
        <dbReference type="Google" id="ProtNLM"/>
    </source>
</evidence>
<sequence>MEKINLEDFAGGALAEKINQALREVTENVQDPNTKATAKRKITCTFTFSPSEQRDLVATSIDVKSTLAPSMGIATAFVMGKDITTNEVDYREYSKQVKGQMNIQDIKTESEQAHEFTGSDRQKKGYDQSTGEFFDTEEPEVLEPNNKVVDLRAAR</sequence>
<reference evidence="2 3" key="2">
    <citation type="submission" date="2020-08" db="EMBL/GenBank/DDBJ databases">
        <authorList>
            <person name="Ueki A."/>
            <person name="Tonouchi A."/>
        </authorList>
    </citation>
    <scope>NUCLEOTIDE SEQUENCE [LARGE SCALE GENOMIC DNA]</scope>
    <source>
        <strain evidence="2 3">CTTW</strain>
    </source>
</reference>
<evidence type="ECO:0000313" key="3">
    <source>
        <dbReference type="Proteomes" id="UP000515703"/>
    </source>
</evidence>
<dbReference type="KEGG" id="acht:bsdcttw_11250"/>
<evidence type="ECO:0000256" key="1">
    <source>
        <dbReference type="SAM" id="MobiDB-lite"/>
    </source>
</evidence>
<keyword evidence="3" id="KW-1185">Reference proteome</keyword>
<dbReference type="AlphaFoldDB" id="A0A7I8DL89"/>
<proteinExistence type="predicted"/>
<dbReference type="Proteomes" id="UP000515703">
    <property type="component" value="Chromosome"/>
</dbReference>
<protein>
    <recommendedName>
        <fullName evidence="4">Replication terminator protein</fullName>
    </recommendedName>
</protein>
<feature type="region of interest" description="Disordered" evidence="1">
    <location>
        <begin position="111"/>
        <end position="137"/>
    </location>
</feature>
<accession>A0A7I8DL89</accession>
<gene>
    <name evidence="2" type="ORF">bsdcttw_11250</name>
</gene>
<dbReference type="EMBL" id="AP023368">
    <property type="protein sequence ID" value="BCJ98084.1"/>
    <property type="molecule type" value="Genomic_DNA"/>
</dbReference>
<dbReference type="RefSeq" id="WP_185258438.1">
    <property type="nucleotide sequence ID" value="NZ_AP023368.1"/>
</dbReference>
<organism evidence="2 3">
    <name type="scientific">Anaerocolumna chitinilytica</name>
    <dbReference type="NCBI Taxonomy" id="1727145"/>
    <lineage>
        <taxon>Bacteria</taxon>
        <taxon>Bacillati</taxon>
        <taxon>Bacillota</taxon>
        <taxon>Clostridia</taxon>
        <taxon>Lachnospirales</taxon>
        <taxon>Lachnospiraceae</taxon>
        <taxon>Anaerocolumna</taxon>
    </lineage>
</organism>
<feature type="compositionally biased region" description="Basic and acidic residues" evidence="1">
    <location>
        <begin position="111"/>
        <end position="126"/>
    </location>
</feature>
<evidence type="ECO:0000313" key="2">
    <source>
        <dbReference type="EMBL" id="BCJ98084.1"/>
    </source>
</evidence>